<dbReference type="AlphaFoldDB" id="E0U5L2"/>
<dbReference type="EMBL" id="CP002198">
    <property type="protein sequence ID" value="ADN14725.1"/>
    <property type="molecule type" value="Genomic_DNA"/>
</dbReference>
<dbReference type="KEGG" id="cyj:Cyan7822_2761"/>
<gene>
    <name evidence="2" type="ordered locus">Cyan7822_2761</name>
</gene>
<evidence type="ECO:0000313" key="3">
    <source>
        <dbReference type="Proteomes" id="UP000008206"/>
    </source>
</evidence>
<evidence type="ECO:0000313" key="2">
    <source>
        <dbReference type="EMBL" id="ADN14725.1"/>
    </source>
</evidence>
<evidence type="ECO:0000256" key="1">
    <source>
        <dbReference type="SAM" id="MobiDB-lite"/>
    </source>
</evidence>
<organism evidence="2 3">
    <name type="scientific">Gloeothece verrucosa (strain PCC 7822)</name>
    <name type="common">Cyanothece sp. (strain PCC 7822)</name>
    <dbReference type="NCBI Taxonomy" id="497965"/>
    <lineage>
        <taxon>Bacteria</taxon>
        <taxon>Bacillati</taxon>
        <taxon>Cyanobacteriota</taxon>
        <taxon>Cyanophyceae</taxon>
        <taxon>Oscillatoriophycideae</taxon>
        <taxon>Chroococcales</taxon>
        <taxon>Aphanothecaceae</taxon>
        <taxon>Gloeothece</taxon>
        <taxon>Gloeothece verrucosa</taxon>
    </lineage>
</organism>
<sequence length="163" mass="17441">MAQSGPTPPPTPTPPPPTPDLRTKLGYTFENVDGNIVGSFETTPLPPNDFFGDSKFGGDISFPDDLSEGEFNFESTLEKTGDTFSNLTSFTADTLFGPLTFSPLVNLENVVPQNFPANGLGINLKTPDGGIEINVGLTANFRLDGFEPKIDSFAAGFKVSIKY</sequence>
<name>E0U5L2_GLOV7</name>
<dbReference type="HOGENOM" id="CLU_1624387_0_0_3"/>
<feature type="region of interest" description="Disordered" evidence="1">
    <location>
        <begin position="1"/>
        <end position="24"/>
    </location>
</feature>
<protein>
    <submittedName>
        <fullName evidence="2">Uncharacterized protein</fullName>
    </submittedName>
</protein>
<accession>E0U5L2</accession>
<proteinExistence type="predicted"/>
<keyword evidence="3" id="KW-1185">Reference proteome</keyword>
<dbReference type="RefSeq" id="WP_013322830.1">
    <property type="nucleotide sequence ID" value="NC_014501.1"/>
</dbReference>
<dbReference type="Proteomes" id="UP000008206">
    <property type="component" value="Chromosome"/>
</dbReference>
<feature type="compositionally biased region" description="Pro residues" evidence="1">
    <location>
        <begin position="1"/>
        <end position="19"/>
    </location>
</feature>
<reference evidence="3" key="1">
    <citation type="journal article" date="2011" name="MBio">
        <title>Novel metabolic attributes of the genus Cyanothece, comprising a group of unicellular nitrogen-fixing Cyanobacteria.</title>
        <authorList>
            <person name="Bandyopadhyay A."/>
            <person name="Elvitigala T."/>
            <person name="Welsh E."/>
            <person name="Stockel J."/>
            <person name="Liberton M."/>
            <person name="Min H."/>
            <person name="Sherman L.A."/>
            <person name="Pakrasi H.B."/>
        </authorList>
    </citation>
    <scope>NUCLEOTIDE SEQUENCE [LARGE SCALE GENOMIC DNA]</scope>
    <source>
        <strain evidence="3">PCC 7822</strain>
    </source>
</reference>